<dbReference type="Proteomes" id="UP001515480">
    <property type="component" value="Unassembled WGS sequence"/>
</dbReference>
<accession>A0AB34JPX2</accession>
<evidence type="ECO:0000259" key="3">
    <source>
        <dbReference type="Pfam" id="PF15927"/>
    </source>
</evidence>
<dbReference type="InterPro" id="IPR031826">
    <property type="entry name" value="IC97/Casc1_N"/>
</dbReference>
<protein>
    <recommendedName>
        <fullName evidence="3">IC97/Casc1 N-terminal domain-containing protein</fullName>
    </recommendedName>
</protein>
<comment type="similarity">
    <text evidence="1">Belongs to the DNAI7 family.</text>
</comment>
<name>A0AB34JPX2_PRYPA</name>
<dbReference type="GO" id="GO:0008017">
    <property type="term" value="F:microtubule binding"/>
    <property type="evidence" value="ECO:0007669"/>
    <property type="project" value="TreeGrafter"/>
</dbReference>
<dbReference type="GO" id="GO:0048487">
    <property type="term" value="F:beta-tubulin binding"/>
    <property type="evidence" value="ECO:0007669"/>
    <property type="project" value="TreeGrafter"/>
</dbReference>
<dbReference type="EMBL" id="JBGBPQ010000006">
    <property type="protein sequence ID" value="KAL1522616.1"/>
    <property type="molecule type" value="Genomic_DNA"/>
</dbReference>
<comment type="caution">
    <text evidence="4">The sequence shown here is derived from an EMBL/GenBank/DDBJ whole genome shotgun (WGS) entry which is preliminary data.</text>
</comment>
<organism evidence="4 5">
    <name type="scientific">Prymnesium parvum</name>
    <name type="common">Toxic golden alga</name>
    <dbReference type="NCBI Taxonomy" id="97485"/>
    <lineage>
        <taxon>Eukaryota</taxon>
        <taxon>Haptista</taxon>
        <taxon>Haptophyta</taxon>
        <taxon>Prymnesiophyceae</taxon>
        <taxon>Prymnesiales</taxon>
        <taxon>Prymnesiaceae</taxon>
        <taxon>Prymnesium</taxon>
    </lineage>
</organism>
<sequence>MPPKKSKKQKEKEKQEELARLEAERLEQERQEQERHEQERRRVEEEERLRKEDEKRLQFEFDDRLQDEEANNEGFYSEQHAKLSSETAAALAQEDWTNFVACDVLPSPYSESEVNTYLTEWREKPREELEKVMSDCSLACELLQRLKMQEAASLARGDQKQSTWQRELQYVLRELLLTKLDGATADFLLRADEYSIGKTEQLIKCASMPKCGFGLWVNLKNNRRKVIEWTELRITQELPKSLALASVSIRVLHFPMDIHAPFCAPPPPKAPGDASPPANTTETNVMVLGGMIMIELLTLPPAAKKVKGWTLRPVTDLNDTVQRIEYPIPPAGADAEASKAAAASAPPLKLTYPLPEYVIVPAEPSVGWWDEESKSWKTVGVTQISFEPETRILSFMSTRLGSLAMLQPTTIDFPYINWLLSPIDRVSCKFILQTQRYLLEMHISANGVQLKSTEPELPELAYLLDRPMLPTSLVLALRDCGINLCPRDIDATPESGAGEPKLQEIETDAHRLLVELLPRYSIAPSKWNRSRGAAKVIFRFKIKTEVVDLDFETGDTAKPSNPFAELDSTWPAMVFARRYVCRVKALDSDTTCDELPLADHSPHSTPLESVAFDDEDIRTELGQSSRLYLELTAQLLNQVRVFSFSKM</sequence>
<feature type="domain" description="IC97/Casc1 N-terminal" evidence="3">
    <location>
        <begin position="22"/>
        <end position="224"/>
    </location>
</feature>
<evidence type="ECO:0000256" key="2">
    <source>
        <dbReference type="SAM" id="MobiDB-lite"/>
    </source>
</evidence>
<dbReference type="InterPro" id="IPR023247">
    <property type="entry name" value="IC97/Dnai7-like"/>
</dbReference>
<dbReference type="PANTHER" id="PTHR20929">
    <property type="entry name" value="LUNG ADENOMA SUSCEPTIBILITY 1-RELATED"/>
    <property type="match status" value="1"/>
</dbReference>
<gene>
    <name evidence="4" type="ORF">AB1Y20_017599</name>
</gene>
<proteinExistence type="inferred from homology"/>
<dbReference type="Pfam" id="PF15927">
    <property type="entry name" value="Casc1_N"/>
    <property type="match status" value="1"/>
</dbReference>
<dbReference type="AlphaFoldDB" id="A0AB34JPX2"/>
<dbReference type="PRINTS" id="PR02043">
    <property type="entry name" value="CANCERSCCP1"/>
</dbReference>
<dbReference type="PANTHER" id="PTHR20929:SF11">
    <property type="entry name" value="DYNEIN AXONEMAL INTERMEDIATE CHAIN 7"/>
    <property type="match status" value="1"/>
</dbReference>
<feature type="region of interest" description="Disordered" evidence="2">
    <location>
        <begin position="1"/>
        <end position="54"/>
    </location>
</feature>
<dbReference type="GO" id="GO:0005930">
    <property type="term" value="C:axoneme"/>
    <property type="evidence" value="ECO:0007669"/>
    <property type="project" value="TreeGrafter"/>
</dbReference>
<feature type="compositionally biased region" description="Basic and acidic residues" evidence="2">
    <location>
        <begin position="10"/>
        <end position="54"/>
    </location>
</feature>
<reference evidence="4 5" key="1">
    <citation type="journal article" date="2024" name="Science">
        <title>Giant polyketide synthase enzymes in the biosynthesis of giant marine polyether toxins.</title>
        <authorList>
            <person name="Fallon T.R."/>
            <person name="Shende V.V."/>
            <person name="Wierzbicki I.H."/>
            <person name="Pendleton A.L."/>
            <person name="Watervoot N.F."/>
            <person name="Auber R.P."/>
            <person name="Gonzalez D.J."/>
            <person name="Wisecaver J.H."/>
            <person name="Moore B.S."/>
        </authorList>
    </citation>
    <scope>NUCLEOTIDE SEQUENCE [LARGE SCALE GENOMIC DNA]</scope>
    <source>
        <strain evidence="4 5">12B1</strain>
    </source>
</reference>
<keyword evidence="5" id="KW-1185">Reference proteome</keyword>
<evidence type="ECO:0000313" key="5">
    <source>
        <dbReference type="Proteomes" id="UP001515480"/>
    </source>
</evidence>
<evidence type="ECO:0000256" key="1">
    <source>
        <dbReference type="ARBA" id="ARBA00024332"/>
    </source>
</evidence>
<evidence type="ECO:0000313" key="4">
    <source>
        <dbReference type="EMBL" id="KAL1522616.1"/>
    </source>
</evidence>